<keyword evidence="2" id="KW-1185">Reference proteome</keyword>
<dbReference type="Proteomes" id="UP000184212">
    <property type="component" value="Unassembled WGS sequence"/>
</dbReference>
<reference evidence="1 2" key="1">
    <citation type="submission" date="2016-11" db="EMBL/GenBank/DDBJ databases">
        <authorList>
            <person name="Jaros S."/>
            <person name="Januszkiewicz K."/>
            <person name="Wedrychowicz H."/>
        </authorList>
    </citation>
    <scope>NUCLEOTIDE SEQUENCE [LARGE SCALE GENOMIC DNA]</scope>
    <source>
        <strain evidence="1 2">DSM 24574</strain>
    </source>
</reference>
<accession>A0A1M5MMV1</accession>
<proteinExistence type="predicted"/>
<protein>
    <submittedName>
        <fullName evidence="1">Uncharacterized protein</fullName>
    </submittedName>
</protein>
<dbReference type="AlphaFoldDB" id="A0A1M5MMV1"/>
<sequence length="40" mass="4399">MIIPPGNKVVKGDGNFQAGDSLWLMHEAGISDKKKLLIYN</sequence>
<dbReference type="EMBL" id="FQWQ01000001">
    <property type="protein sequence ID" value="SHG78754.1"/>
    <property type="molecule type" value="Genomic_DNA"/>
</dbReference>
<organism evidence="1 2">
    <name type="scientific">Chryseolinea serpens</name>
    <dbReference type="NCBI Taxonomy" id="947013"/>
    <lineage>
        <taxon>Bacteria</taxon>
        <taxon>Pseudomonadati</taxon>
        <taxon>Bacteroidota</taxon>
        <taxon>Cytophagia</taxon>
        <taxon>Cytophagales</taxon>
        <taxon>Fulvivirgaceae</taxon>
        <taxon>Chryseolinea</taxon>
    </lineage>
</organism>
<evidence type="ECO:0000313" key="2">
    <source>
        <dbReference type="Proteomes" id="UP000184212"/>
    </source>
</evidence>
<gene>
    <name evidence="1" type="ORF">SAMN04488109_1834</name>
</gene>
<name>A0A1M5MMV1_9BACT</name>
<evidence type="ECO:0000313" key="1">
    <source>
        <dbReference type="EMBL" id="SHG78754.1"/>
    </source>
</evidence>